<evidence type="ECO:0000259" key="1">
    <source>
        <dbReference type="Pfam" id="PF14534"/>
    </source>
</evidence>
<evidence type="ECO:0000313" key="3">
    <source>
        <dbReference type="Proteomes" id="UP001250662"/>
    </source>
</evidence>
<evidence type="ECO:0000313" key="2">
    <source>
        <dbReference type="EMBL" id="MDT0620626.1"/>
    </source>
</evidence>
<proteinExistence type="predicted"/>
<feature type="domain" description="DUF4440" evidence="1">
    <location>
        <begin position="28"/>
        <end position="136"/>
    </location>
</feature>
<comment type="caution">
    <text evidence="2">The sequence shown here is derived from an EMBL/GenBank/DDBJ whole genome shotgun (WGS) entry which is preliminary data.</text>
</comment>
<dbReference type="SUPFAM" id="SSF54427">
    <property type="entry name" value="NTF2-like"/>
    <property type="match status" value="1"/>
</dbReference>
<keyword evidence="3" id="KW-1185">Reference proteome</keyword>
<dbReference type="Pfam" id="PF14534">
    <property type="entry name" value="DUF4440"/>
    <property type="match status" value="1"/>
</dbReference>
<protein>
    <submittedName>
        <fullName evidence="2">Nuclear transport factor 2 family protein</fullName>
    </submittedName>
</protein>
<dbReference type="Proteomes" id="UP001250662">
    <property type="component" value="Unassembled WGS sequence"/>
</dbReference>
<dbReference type="Gene3D" id="3.10.450.50">
    <property type="match status" value="1"/>
</dbReference>
<sequence length="145" mass="16526">MKKLCFLLCLVSVSIFSQNSIEADKKAILEVLNAQETAWNNYDIETFMEGYWESEELKFYGAGGVVKGWQSTLERYKKSYPTKAHFGNLRFVFNDVSPINEGAYSVMGEYHLTREVGNTNGIFMLILKKMNGEWKVIADTSAKVN</sequence>
<organism evidence="2 3">
    <name type="scientific">Croceitalea vernalis</name>
    <dbReference type="NCBI Taxonomy" id="3075599"/>
    <lineage>
        <taxon>Bacteria</taxon>
        <taxon>Pseudomonadati</taxon>
        <taxon>Bacteroidota</taxon>
        <taxon>Flavobacteriia</taxon>
        <taxon>Flavobacteriales</taxon>
        <taxon>Flavobacteriaceae</taxon>
        <taxon>Croceitalea</taxon>
    </lineage>
</organism>
<dbReference type="EMBL" id="JAVRHU010000001">
    <property type="protein sequence ID" value="MDT0620626.1"/>
    <property type="molecule type" value="Genomic_DNA"/>
</dbReference>
<dbReference type="RefSeq" id="WP_311386954.1">
    <property type="nucleotide sequence ID" value="NZ_JAVRHU010000001.1"/>
</dbReference>
<dbReference type="InterPro" id="IPR027843">
    <property type="entry name" value="DUF4440"/>
</dbReference>
<name>A0ABU3BEQ9_9FLAO</name>
<gene>
    <name evidence="2" type="ORF">RM520_03255</name>
</gene>
<accession>A0ABU3BEQ9</accession>
<reference evidence="2 3" key="1">
    <citation type="submission" date="2023-09" db="EMBL/GenBank/DDBJ databases">
        <authorList>
            <person name="Rey-Velasco X."/>
        </authorList>
    </citation>
    <scope>NUCLEOTIDE SEQUENCE [LARGE SCALE GENOMIC DNA]</scope>
    <source>
        <strain evidence="2 3">P007</strain>
    </source>
</reference>
<dbReference type="InterPro" id="IPR032710">
    <property type="entry name" value="NTF2-like_dom_sf"/>
</dbReference>